<dbReference type="EMBL" id="QFYP01000001">
    <property type="protein sequence ID" value="RAK59705.1"/>
    <property type="molecule type" value="Genomic_DNA"/>
</dbReference>
<evidence type="ECO:0000256" key="5">
    <source>
        <dbReference type="ARBA" id="ARBA00022679"/>
    </source>
</evidence>
<dbReference type="PANTHER" id="PTHR44936">
    <property type="entry name" value="SENSOR PROTEIN CREC"/>
    <property type="match status" value="1"/>
</dbReference>
<dbReference type="InterPro" id="IPR003661">
    <property type="entry name" value="HisK_dim/P_dom"/>
</dbReference>
<protein>
    <recommendedName>
        <fullName evidence="3">histidine kinase</fullName>
        <ecNumber evidence="3">2.7.13.3</ecNumber>
    </recommendedName>
</protein>
<evidence type="ECO:0000259" key="11">
    <source>
        <dbReference type="PROSITE" id="PS50109"/>
    </source>
</evidence>
<dbReference type="PROSITE" id="PS50109">
    <property type="entry name" value="HIS_KIN"/>
    <property type="match status" value="1"/>
</dbReference>
<dbReference type="InterPro" id="IPR036097">
    <property type="entry name" value="HisK_dim/P_sf"/>
</dbReference>
<dbReference type="EC" id="2.7.13.3" evidence="3"/>
<dbReference type="GO" id="GO:0005886">
    <property type="term" value="C:plasma membrane"/>
    <property type="evidence" value="ECO:0007669"/>
    <property type="project" value="UniProtKB-SubCell"/>
</dbReference>
<evidence type="ECO:0000256" key="8">
    <source>
        <dbReference type="ARBA" id="ARBA00022840"/>
    </source>
</evidence>
<evidence type="ECO:0000256" key="3">
    <source>
        <dbReference type="ARBA" id="ARBA00012438"/>
    </source>
</evidence>
<comment type="catalytic activity">
    <reaction evidence="1">
        <text>ATP + protein L-histidine = ADP + protein N-phospho-L-histidine.</text>
        <dbReference type="EC" id="2.7.13.3"/>
    </reaction>
</comment>
<feature type="transmembrane region" description="Helical" evidence="10">
    <location>
        <begin position="120"/>
        <end position="144"/>
    </location>
</feature>
<dbReference type="NCBIfam" id="NF033792">
    <property type="entry name" value="ActS_PrrB_HisK"/>
    <property type="match status" value="1"/>
</dbReference>
<feature type="region of interest" description="Disordered" evidence="9">
    <location>
        <begin position="13"/>
        <end position="38"/>
    </location>
</feature>
<evidence type="ECO:0000256" key="7">
    <source>
        <dbReference type="ARBA" id="ARBA00022777"/>
    </source>
</evidence>
<dbReference type="InterPro" id="IPR050980">
    <property type="entry name" value="2C_sensor_his_kinase"/>
</dbReference>
<reference evidence="13" key="1">
    <citation type="submission" date="2018-05" db="EMBL/GenBank/DDBJ databases">
        <authorList>
            <person name="Li X."/>
        </authorList>
    </citation>
    <scope>NUCLEOTIDE SEQUENCE [LARGE SCALE GENOMIC DNA]</scope>
    <source>
        <strain evidence="13">HKS-05</strain>
    </source>
</reference>
<dbReference type="InterPro" id="IPR005467">
    <property type="entry name" value="His_kinase_dom"/>
</dbReference>
<dbReference type="SMART" id="SM00388">
    <property type="entry name" value="HisKA"/>
    <property type="match status" value="1"/>
</dbReference>
<keyword evidence="4" id="KW-1003">Cell membrane</keyword>
<dbReference type="Proteomes" id="UP000249842">
    <property type="component" value="Unassembled WGS sequence"/>
</dbReference>
<evidence type="ECO:0000256" key="6">
    <source>
        <dbReference type="ARBA" id="ARBA00022741"/>
    </source>
</evidence>
<dbReference type="InterPro" id="IPR036890">
    <property type="entry name" value="HATPase_C_sf"/>
</dbReference>
<evidence type="ECO:0000256" key="4">
    <source>
        <dbReference type="ARBA" id="ARBA00022475"/>
    </source>
</evidence>
<dbReference type="Gene3D" id="1.10.287.130">
    <property type="match status" value="1"/>
</dbReference>
<keyword evidence="8" id="KW-0067">ATP-binding</keyword>
<proteinExistence type="predicted"/>
<keyword evidence="5" id="KW-0808">Transferase</keyword>
<gene>
    <name evidence="12" type="ORF">DJ021_07760</name>
</gene>
<keyword evidence="7 12" id="KW-0418">Kinase</keyword>
<dbReference type="AlphaFoldDB" id="A0A328AZH9"/>
<organism evidence="12 13">
    <name type="scientific">Phenylobacterium hankyongense</name>
    <dbReference type="NCBI Taxonomy" id="1813876"/>
    <lineage>
        <taxon>Bacteria</taxon>
        <taxon>Pseudomonadati</taxon>
        <taxon>Pseudomonadota</taxon>
        <taxon>Alphaproteobacteria</taxon>
        <taxon>Caulobacterales</taxon>
        <taxon>Caulobacteraceae</taxon>
        <taxon>Phenylobacterium</taxon>
    </lineage>
</organism>
<evidence type="ECO:0000256" key="10">
    <source>
        <dbReference type="SAM" id="Phobius"/>
    </source>
</evidence>
<dbReference type="GO" id="GO:0000155">
    <property type="term" value="F:phosphorelay sensor kinase activity"/>
    <property type="evidence" value="ECO:0007669"/>
    <property type="project" value="InterPro"/>
</dbReference>
<dbReference type="CDD" id="cd00082">
    <property type="entry name" value="HisKA"/>
    <property type="match status" value="1"/>
</dbReference>
<accession>A0A328AZH9</accession>
<keyword evidence="13" id="KW-1185">Reference proteome</keyword>
<dbReference type="Pfam" id="PF00512">
    <property type="entry name" value="HisKA"/>
    <property type="match status" value="1"/>
</dbReference>
<comment type="subcellular location">
    <subcellularLocation>
        <location evidence="2">Cell membrane</location>
        <topology evidence="2">Multi-pass membrane protein</topology>
    </subcellularLocation>
</comment>
<feature type="transmembrane region" description="Helical" evidence="10">
    <location>
        <begin position="54"/>
        <end position="74"/>
    </location>
</feature>
<dbReference type="Gene3D" id="3.30.565.10">
    <property type="entry name" value="Histidine kinase-like ATPase, C-terminal domain"/>
    <property type="match status" value="1"/>
</dbReference>
<dbReference type="Pfam" id="PF02518">
    <property type="entry name" value="HATPase_c"/>
    <property type="match status" value="1"/>
</dbReference>
<keyword evidence="10" id="KW-0472">Membrane</keyword>
<evidence type="ECO:0000256" key="9">
    <source>
        <dbReference type="SAM" id="MobiDB-lite"/>
    </source>
</evidence>
<dbReference type="OrthoDB" id="9785252at2"/>
<feature type="transmembrane region" description="Helical" evidence="10">
    <location>
        <begin position="156"/>
        <end position="177"/>
    </location>
</feature>
<dbReference type="RefSeq" id="WP_111456998.1">
    <property type="nucleotide sequence ID" value="NZ_QFYP01000001.1"/>
</dbReference>
<dbReference type="SMART" id="SM00387">
    <property type="entry name" value="HATPase_c"/>
    <property type="match status" value="1"/>
</dbReference>
<keyword evidence="10" id="KW-1133">Transmembrane helix</keyword>
<name>A0A328AZH9_9CAUL</name>
<comment type="caution">
    <text evidence="12">The sequence shown here is derived from an EMBL/GenBank/DDBJ whole genome shotgun (WGS) entry which is preliminary data.</text>
</comment>
<feature type="domain" description="Histidine kinase" evidence="11">
    <location>
        <begin position="246"/>
        <end position="460"/>
    </location>
</feature>
<dbReference type="SUPFAM" id="SSF47384">
    <property type="entry name" value="Homodimeric domain of signal transducing histidine kinase"/>
    <property type="match status" value="1"/>
</dbReference>
<sequence>MASVRTTGGAALKPVSLDKTGHGLTQGEGHHEETDWDPGEVRRSHLRVRTLVSLRWMVIAGEVLLLLVVGMGLHFHAPYPLCYAVIGAGAWINLLTGVASPGQRVFGDLEATGQLALDTVQIAALVFLTGGTANPFVLLLIAPVTLAAATLPARSVLGLGFLAGGAAVALAFFSMPLPDAPGMESIMPPSYRVGAAMAVMAGIALIAGYVRQAAEESARMALALDVTQAVLAREQRLSALGALAAAAAHELGTPLATISIVAKEMVREAPTPTVKEDAELLVGQAERCRDILRRLTDQPAAASDEVHERLSLRQLVQEVIEPHGDAKDVRVEAIVTGAPGVKAPDIRRMPEITHAMTSFVENAVDFAASEVLVSARFDADTVSVEVRDDGPGFAPEILAKLGEPYVTTRPGAEGSRTGHIGMGLGFFISKTLLERTGALVTFQNGRPRGAIVAARWPRSRIEVGSD</sequence>
<dbReference type="InterPro" id="IPR047770">
    <property type="entry name" value="RegB"/>
</dbReference>
<dbReference type="GO" id="GO:0005524">
    <property type="term" value="F:ATP binding"/>
    <property type="evidence" value="ECO:0007669"/>
    <property type="project" value="UniProtKB-KW"/>
</dbReference>
<evidence type="ECO:0000256" key="2">
    <source>
        <dbReference type="ARBA" id="ARBA00004651"/>
    </source>
</evidence>
<feature type="compositionally biased region" description="Basic and acidic residues" evidence="9">
    <location>
        <begin position="28"/>
        <end position="38"/>
    </location>
</feature>
<evidence type="ECO:0000313" key="12">
    <source>
        <dbReference type="EMBL" id="RAK59705.1"/>
    </source>
</evidence>
<evidence type="ECO:0000313" key="13">
    <source>
        <dbReference type="Proteomes" id="UP000249842"/>
    </source>
</evidence>
<dbReference type="SUPFAM" id="SSF55874">
    <property type="entry name" value="ATPase domain of HSP90 chaperone/DNA topoisomerase II/histidine kinase"/>
    <property type="match status" value="1"/>
</dbReference>
<dbReference type="PANTHER" id="PTHR44936:SF10">
    <property type="entry name" value="SENSOR PROTEIN RSTB"/>
    <property type="match status" value="1"/>
</dbReference>
<keyword evidence="6" id="KW-0547">Nucleotide-binding</keyword>
<evidence type="ECO:0000256" key="1">
    <source>
        <dbReference type="ARBA" id="ARBA00000085"/>
    </source>
</evidence>
<dbReference type="InterPro" id="IPR003594">
    <property type="entry name" value="HATPase_dom"/>
</dbReference>
<keyword evidence="10" id="KW-0812">Transmembrane</keyword>
<feature type="transmembrane region" description="Helical" evidence="10">
    <location>
        <begin position="189"/>
        <end position="210"/>
    </location>
</feature>